<sequence>MKRYLKVDGNLNIRSSSAPVKKMIKKNPLVNNFNIGYYIITPLLVGVFLGLVIDHWLKTKTLFTLVFIGFGTLGSFYNIYRIYKNG</sequence>
<gene>
    <name evidence="2" type="ORF">CO007_00850</name>
</gene>
<dbReference type="EMBL" id="PFQK01000020">
    <property type="protein sequence ID" value="PJC82187.1"/>
    <property type="molecule type" value="Genomic_DNA"/>
</dbReference>
<feature type="transmembrane region" description="Helical" evidence="1">
    <location>
        <begin position="62"/>
        <end position="80"/>
    </location>
</feature>
<organism evidence="2 3">
    <name type="scientific">Candidatus Roizmanbacteria bacterium CG_4_8_14_3_um_filter_36_10</name>
    <dbReference type="NCBI Taxonomy" id="1974834"/>
    <lineage>
        <taxon>Bacteria</taxon>
        <taxon>Candidatus Roizmaniibacteriota</taxon>
    </lineage>
</organism>
<keyword evidence="1" id="KW-0472">Membrane</keyword>
<accession>A0A2M8GNQ1</accession>
<evidence type="ECO:0000256" key="1">
    <source>
        <dbReference type="SAM" id="Phobius"/>
    </source>
</evidence>
<dbReference type="InterPro" id="IPR032820">
    <property type="entry name" value="ATPase_put"/>
</dbReference>
<feature type="transmembrane region" description="Helical" evidence="1">
    <location>
        <begin position="35"/>
        <end position="56"/>
    </location>
</feature>
<dbReference type="Proteomes" id="UP000229370">
    <property type="component" value="Unassembled WGS sequence"/>
</dbReference>
<reference evidence="3" key="1">
    <citation type="submission" date="2017-09" db="EMBL/GenBank/DDBJ databases">
        <title>Depth-based differentiation of microbial function through sediment-hosted aquifers and enrichment of novel symbionts in the deep terrestrial subsurface.</title>
        <authorList>
            <person name="Probst A.J."/>
            <person name="Ladd B."/>
            <person name="Jarett J.K."/>
            <person name="Geller-Mcgrath D.E."/>
            <person name="Sieber C.M.K."/>
            <person name="Emerson J.B."/>
            <person name="Anantharaman K."/>
            <person name="Thomas B.C."/>
            <person name="Malmstrom R."/>
            <person name="Stieglmeier M."/>
            <person name="Klingl A."/>
            <person name="Woyke T."/>
            <person name="Ryan C.M."/>
            <person name="Banfield J.F."/>
        </authorList>
    </citation>
    <scope>NUCLEOTIDE SEQUENCE [LARGE SCALE GENOMIC DNA]</scope>
</reference>
<evidence type="ECO:0008006" key="4">
    <source>
        <dbReference type="Google" id="ProtNLM"/>
    </source>
</evidence>
<protein>
    <recommendedName>
        <fullName evidence="4">AtpZ/AtpI family protein</fullName>
    </recommendedName>
</protein>
<keyword evidence="1" id="KW-1133">Transmembrane helix</keyword>
<dbReference type="AlphaFoldDB" id="A0A2M8GNQ1"/>
<evidence type="ECO:0000313" key="2">
    <source>
        <dbReference type="EMBL" id="PJC82187.1"/>
    </source>
</evidence>
<name>A0A2M8GNQ1_9BACT</name>
<evidence type="ECO:0000313" key="3">
    <source>
        <dbReference type="Proteomes" id="UP000229370"/>
    </source>
</evidence>
<dbReference type="Pfam" id="PF09527">
    <property type="entry name" value="ATPase_gene1"/>
    <property type="match status" value="1"/>
</dbReference>
<keyword evidence="1" id="KW-0812">Transmembrane</keyword>
<proteinExistence type="predicted"/>
<comment type="caution">
    <text evidence="2">The sequence shown here is derived from an EMBL/GenBank/DDBJ whole genome shotgun (WGS) entry which is preliminary data.</text>
</comment>